<dbReference type="NCBIfam" id="NF003763">
    <property type="entry name" value="PRK05354.1"/>
    <property type="match status" value="1"/>
</dbReference>
<dbReference type="GO" id="GO:0008792">
    <property type="term" value="F:arginine decarboxylase activity"/>
    <property type="evidence" value="ECO:0007669"/>
    <property type="project" value="UniProtKB-UniRule"/>
</dbReference>
<dbReference type="InterPro" id="IPR022657">
    <property type="entry name" value="De-COase2_CS"/>
</dbReference>
<dbReference type="GO" id="GO:0046872">
    <property type="term" value="F:metal ion binding"/>
    <property type="evidence" value="ECO:0007669"/>
    <property type="project" value="UniProtKB-KW"/>
</dbReference>
<keyword evidence="10 16" id="KW-0663">Pyridoxal phosphate</keyword>
<dbReference type="PANTHER" id="PTHR43295">
    <property type="entry name" value="ARGININE DECARBOXYLASE"/>
    <property type="match status" value="1"/>
</dbReference>
<feature type="domain" description="Arginine decarboxylase C-terminal helical" evidence="21">
    <location>
        <begin position="611"/>
        <end position="660"/>
    </location>
</feature>
<accession>A0A8I2B621</accession>
<name>A0A8I2B621_PLESH</name>
<dbReference type="FunFam" id="2.40.37.10:FF:000001">
    <property type="entry name" value="Biosynthetic arginine decarboxylase"/>
    <property type="match status" value="1"/>
</dbReference>
<evidence type="ECO:0000256" key="14">
    <source>
        <dbReference type="ARBA" id="ARBA00023239"/>
    </source>
</evidence>
<dbReference type="GO" id="GO:0006527">
    <property type="term" value="P:L-arginine catabolic process"/>
    <property type="evidence" value="ECO:0007669"/>
    <property type="project" value="InterPro"/>
</dbReference>
<dbReference type="FunFam" id="1.20.58.930:FF:000001">
    <property type="entry name" value="Biosynthetic arginine decarboxylase"/>
    <property type="match status" value="1"/>
</dbReference>
<feature type="domain" description="Orn/DAP/Arg decarboxylase 2 N-terminal" evidence="19">
    <location>
        <begin position="105"/>
        <end position="372"/>
    </location>
</feature>
<comment type="caution">
    <text evidence="22">The sequence shown here is derived from an EMBL/GenBank/DDBJ whole genome shotgun (WGS) entry which is preliminary data.</text>
</comment>
<dbReference type="PROSITE" id="PS00878">
    <property type="entry name" value="ODR_DC_2_1"/>
    <property type="match status" value="1"/>
</dbReference>
<evidence type="ECO:0000256" key="6">
    <source>
        <dbReference type="ARBA" id="ARBA00012426"/>
    </source>
</evidence>
<dbReference type="InterPro" id="IPR022644">
    <property type="entry name" value="De-COase2_N"/>
</dbReference>
<dbReference type="Gene3D" id="1.10.287.3440">
    <property type="match status" value="1"/>
</dbReference>
<dbReference type="FunFam" id="3.20.20.10:FF:000001">
    <property type="entry name" value="Biosynthetic arginine decarboxylase"/>
    <property type="match status" value="1"/>
</dbReference>
<dbReference type="InterPro" id="IPR022653">
    <property type="entry name" value="De-COase2_pyr-phos_BS"/>
</dbReference>
<dbReference type="InterPro" id="IPR029066">
    <property type="entry name" value="PLP-binding_barrel"/>
</dbReference>
<evidence type="ECO:0000256" key="10">
    <source>
        <dbReference type="ARBA" id="ARBA00022898"/>
    </source>
</evidence>
<dbReference type="PROSITE" id="PS00879">
    <property type="entry name" value="ODR_DC_2_2"/>
    <property type="match status" value="1"/>
</dbReference>
<dbReference type="PRINTS" id="PR01180">
    <property type="entry name" value="ARGDCRBXLASE"/>
</dbReference>
<gene>
    <name evidence="16 22" type="primary">speA</name>
    <name evidence="22" type="ORF">J2R62_10370</name>
</gene>
<evidence type="ECO:0000256" key="15">
    <source>
        <dbReference type="ARBA" id="ARBA00068337"/>
    </source>
</evidence>
<dbReference type="NCBIfam" id="TIGR01273">
    <property type="entry name" value="speA"/>
    <property type="match status" value="1"/>
</dbReference>
<proteinExistence type="inferred from homology"/>
<evidence type="ECO:0000256" key="16">
    <source>
        <dbReference type="HAMAP-Rule" id="MF_01417"/>
    </source>
</evidence>
<evidence type="ECO:0000313" key="22">
    <source>
        <dbReference type="EMBL" id="MBO1108627.1"/>
    </source>
</evidence>
<evidence type="ECO:0000256" key="17">
    <source>
        <dbReference type="PIRSR" id="PIRSR001336-50"/>
    </source>
</evidence>
<dbReference type="SUPFAM" id="SSF50621">
    <property type="entry name" value="Alanine racemase C-terminal domain-like"/>
    <property type="match status" value="1"/>
</dbReference>
<keyword evidence="8 16" id="KW-0210">Decarboxylase</keyword>
<evidence type="ECO:0000256" key="7">
    <source>
        <dbReference type="ARBA" id="ARBA00022723"/>
    </source>
</evidence>
<evidence type="ECO:0000256" key="3">
    <source>
        <dbReference type="ARBA" id="ARBA00002257"/>
    </source>
</evidence>
<evidence type="ECO:0000313" key="23">
    <source>
        <dbReference type="Proteomes" id="UP000664658"/>
    </source>
</evidence>
<dbReference type="InterPro" id="IPR000183">
    <property type="entry name" value="Orn/DAP/Arg_de-COase"/>
</dbReference>
<keyword evidence="12 16" id="KW-0745">Spermidine biosynthesis</keyword>
<evidence type="ECO:0000256" key="4">
    <source>
        <dbReference type="ARBA" id="ARBA00004773"/>
    </source>
</evidence>
<keyword evidence="9 16" id="KW-0460">Magnesium</keyword>
<dbReference type="Pfam" id="PF17810">
    <property type="entry name" value="Arg_decarb_HB"/>
    <property type="match status" value="1"/>
</dbReference>
<evidence type="ECO:0000256" key="5">
    <source>
        <dbReference type="ARBA" id="ARBA00008357"/>
    </source>
</evidence>
<evidence type="ECO:0000256" key="18">
    <source>
        <dbReference type="PIRSR" id="PIRSR600183-50"/>
    </source>
</evidence>
<evidence type="ECO:0000256" key="11">
    <source>
        <dbReference type="ARBA" id="ARBA00023023"/>
    </source>
</evidence>
<dbReference type="Gene3D" id="3.20.20.10">
    <property type="entry name" value="Alanine racemase"/>
    <property type="match status" value="1"/>
</dbReference>
<dbReference type="CDD" id="cd06830">
    <property type="entry name" value="PLPDE_III_ADC"/>
    <property type="match status" value="1"/>
</dbReference>
<dbReference type="InterPro" id="IPR009006">
    <property type="entry name" value="Ala_racemase/Decarboxylase_C"/>
</dbReference>
<feature type="domain" description="Arginine decarboxylase helical bundle" evidence="20">
    <location>
        <begin position="397"/>
        <end position="483"/>
    </location>
</feature>
<keyword evidence="11 16" id="KW-0661">Putrescine biosynthesis</keyword>
<evidence type="ECO:0000256" key="2">
    <source>
        <dbReference type="ARBA" id="ARBA00001946"/>
    </source>
</evidence>
<dbReference type="InterPro" id="IPR041128">
    <property type="entry name" value="Arg_decarbox_C"/>
</dbReference>
<dbReference type="GO" id="GO:0033388">
    <property type="term" value="P:putrescine biosynthetic process from arginine"/>
    <property type="evidence" value="ECO:0007669"/>
    <property type="project" value="UniProtKB-ARBA"/>
</dbReference>
<dbReference type="InterPro" id="IPR040634">
    <property type="entry name" value="Arg_decarb_HB"/>
</dbReference>
<dbReference type="HAMAP" id="MF_01417">
    <property type="entry name" value="SpeA"/>
    <property type="match status" value="1"/>
</dbReference>
<dbReference type="InterPro" id="IPR002985">
    <property type="entry name" value="Arg_decrbxlase"/>
</dbReference>
<organism evidence="22 23">
    <name type="scientific">Plesiomonas shigelloides</name>
    <name type="common">Aeromonas shigelloides</name>
    <dbReference type="NCBI Taxonomy" id="703"/>
    <lineage>
        <taxon>Bacteria</taxon>
        <taxon>Pseudomonadati</taxon>
        <taxon>Pseudomonadota</taxon>
        <taxon>Gammaproteobacteria</taxon>
        <taxon>Enterobacterales</taxon>
        <taxon>Enterobacteriaceae</taxon>
        <taxon>Plesiomonas</taxon>
    </lineage>
</organism>
<dbReference type="Gene3D" id="1.20.58.930">
    <property type="match status" value="1"/>
</dbReference>
<keyword evidence="13 16" id="KW-0620">Polyamine biosynthesis</keyword>
<dbReference type="AlphaFoldDB" id="A0A8I2B621"/>
<comment type="catalytic activity">
    <reaction evidence="16">
        <text>L-arginine + H(+) = agmatine + CO2</text>
        <dbReference type="Rhea" id="RHEA:17641"/>
        <dbReference type="ChEBI" id="CHEBI:15378"/>
        <dbReference type="ChEBI" id="CHEBI:16526"/>
        <dbReference type="ChEBI" id="CHEBI:32682"/>
        <dbReference type="ChEBI" id="CHEBI:58145"/>
        <dbReference type="EC" id="4.1.1.19"/>
    </reaction>
</comment>
<comment type="cofactor">
    <cofactor evidence="2 16">
        <name>Mg(2+)</name>
        <dbReference type="ChEBI" id="CHEBI:18420"/>
    </cofactor>
</comment>
<sequence>MIRNTAMTDILVERPVATGSYVAPHQNEENTMPSRTAGKALRTYNVAHWGGGYFDVNELGHITVCPNPERPEARVDLADLVRQLQSEGQQMPTLFCFPQILQHRLRSINAAFKRARKDFGYENNYMLVYPIKVNQHRRVIESLVHAGEPLGLEAGSKAELMAVLGHAGLTRSLIVCNGYKDREYVRTALIGEKLGHKVYLVIEKLSEIQLVLEEARKLNVTPRLGVRARLASQGSGKWQSSGGEKSKFGLSAEQVLTLVEMLRSAGSLESLQLLHFHLGSQLGNIRDVATGVRESARFYVELHKLGVNIQCFDVGGGLGVDYEGTRTQSDCSVNYGLNEYASTVVWGIGEACRQNNLPHPLIITESGRATTAHHAVLVSNVIGIERHDPSEPLPPAADAPRVLHSMWETWQELCQSRDKRSLRAWLHESQFDLSDVHTQYSVGVLNLAQRAYAEQLHLALCIKINELLSPNNRAHRPVIDELQERLADKLYVNFSLFQSMPDAWGIDQLFPVLPLEHLNEAPTRRAVLLDITCDSDGAIDQYIDGDGVETTMPMPEYDPENPPLLGFFMVGAYQEILGNMHNLFGDTASMDVQVFDNGDVEVYASSDGDTVAGMLEYVRLEPETLLTRYREQVAASGLPEEEQAAYLTELEAGLYGYTYLEEI</sequence>
<comment type="cofactor">
    <cofactor evidence="1 16 17">
        <name>pyridoxal 5'-phosphate</name>
        <dbReference type="ChEBI" id="CHEBI:597326"/>
    </cofactor>
</comment>
<dbReference type="Pfam" id="PF02784">
    <property type="entry name" value="Orn_Arg_deC_N"/>
    <property type="match status" value="1"/>
</dbReference>
<dbReference type="Gene3D" id="2.40.37.10">
    <property type="entry name" value="Lyase, Ornithine Decarboxylase, Chain A, domain 1"/>
    <property type="match status" value="1"/>
</dbReference>
<dbReference type="Proteomes" id="UP000664658">
    <property type="component" value="Unassembled WGS sequence"/>
</dbReference>
<evidence type="ECO:0000256" key="9">
    <source>
        <dbReference type="ARBA" id="ARBA00022842"/>
    </source>
</evidence>
<comment type="pathway">
    <text evidence="4 16">Amine and polyamine biosynthesis; agmatine biosynthesis; agmatine from L-arginine: step 1/1.</text>
</comment>
<evidence type="ECO:0000259" key="20">
    <source>
        <dbReference type="Pfam" id="PF17810"/>
    </source>
</evidence>
<evidence type="ECO:0000256" key="13">
    <source>
        <dbReference type="ARBA" id="ARBA00023115"/>
    </source>
</evidence>
<dbReference type="EC" id="4.1.1.19" evidence="6 16"/>
<reference evidence="22" key="1">
    <citation type="submission" date="2021-03" db="EMBL/GenBank/DDBJ databases">
        <title>Plesiomonas shigelloides zfcc0051, isolated from zebrafish feces.</title>
        <authorList>
            <person name="Vanderhoek Z."/>
            <person name="Gaulke C."/>
        </authorList>
    </citation>
    <scope>NUCLEOTIDE SEQUENCE</scope>
    <source>
        <strain evidence="22">Zfcc0051</strain>
    </source>
</reference>
<evidence type="ECO:0000256" key="8">
    <source>
        <dbReference type="ARBA" id="ARBA00022793"/>
    </source>
</evidence>
<dbReference type="UniPathway" id="UPA00186">
    <property type="reaction ID" value="UER00284"/>
</dbReference>
<dbReference type="FunFam" id="1.10.287.3440:FF:000001">
    <property type="entry name" value="Biosynthetic arginine decarboxylase"/>
    <property type="match status" value="1"/>
</dbReference>
<dbReference type="GO" id="GO:0008295">
    <property type="term" value="P:spermidine biosynthetic process"/>
    <property type="evidence" value="ECO:0007669"/>
    <property type="project" value="UniProtKB-UniRule"/>
</dbReference>
<feature type="binding site" evidence="16">
    <location>
        <begin position="312"/>
        <end position="322"/>
    </location>
    <ligand>
        <name>substrate</name>
    </ligand>
</feature>
<evidence type="ECO:0000259" key="21">
    <source>
        <dbReference type="Pfam" id="PF17944"/>
    </source>
</evidence>
<dbReference type="SUPFAM" id="SSF51419">
    <property type="entry name" value="PLP-binding barrel"/>
    <property type="match status" value="1"/>
</dbReference>
<keyword evidence="14 16" id="KW-0456">Lyase</keyword>
<evidence type="ECO:0000256" key="1">
    <source>
        <dbReference type="ARBA" id="ARBA00001933"/>
    </source>
</evidence>
<protein>
    <recommendedName>
        <fullName evidence="15 16">Biosynthetic arginine decarboxylase</fullName>
        <shortName evidence="16">ADC</shortName>
        <ecNumber evidence="6 16">4.1.1.19</ecNumber>
    </recommendedName>
</protein>
<keyword evidence="7 16" id="KW-0479">Metal-binding</keyword>
<feature type="modified residue" description="N6-(pyridoxal phosphate)lysine" evidence="16 17">
    <location>
        <position position="132"/>
    </location>
</feature>
<evidence type="ECO:0000259" key="19">
    <source>
        <dbReference type="Pfam" id="PF02784"/>
    </source>
</evidence>
<dbReference type="EMBL" id="JAFNAA010000010">
    <property type="protein sequence ID" value="MBO1108627.1"/>
    <property type="molecule type" value="Genomic_DNA"/>
</dbReference>
<dbReference type="Pfam" id="PF17944">
    <property type="entry name" value="Arg_decarbox_C"/>
    <property type="match status" value="1"/>
</dbReference>
<comment type="similarity">
    <text evidence="5 16">Belongs to the Orn/Lys/Arg decarboxylase class-II family. SpeA subfamily.</text>
</comment>
<dbReference type="PRINTS" id="PR01179">
    <property type="entry name" value="ODADCRBXLASE"/>
</dbReference>
<evidence type="ECO:0000256" key="12">
    <source>
        <dbReference type="ARBA" id="ARBA00023066"/>
    </source>
</evidence>
<dbReference type="PANTHER" id="PTHR43295:SF9">
    <property type="entry name" value="BIOSYNTHETIC ARGININE DECARBOXYLASE"/>
    <property type="match status" value="1"/>
</dbReference>
<feature type="active site" description="Proton donor" evidence="18">
    <location>
        <position position="533"/>
    </location>
</feature>
<dbReference type="PIRSF" id="PIRSF001336">
    <property type="entry name" value="Arg_decrbxlase"/>
    <property type="match status" value="1"/>
</dbReference>
<comment type="function">
    <text evidence="3 16">Catalyzes the biosynthesis of agmatine from arginine.</text>
</comment>